<dbReference type="SUPFAM" id="SSF69318">
    <property type="entry name" value="Integrin alpha N-terminal domain"/>
    <property type="match status" value="1"/>
</dbReference>
<accession>E8X6X8</accession>
<proteinExistence type="predicted"/>
<evidence type="ECO:0000313" key="5">
    <source>
        <dbReference type="Proteomes" id="UP000000343"/>
    </source>
</evidence>
<keyword evidence="5" id="KW-1185">Reference proteome</keyword>
<dbReference type="Proteomes" id="UP000000343">
    <property type="component" value="Plasmid pACIX902"/>
</dbReference>
<reference evidence="5" key="1">
    <citation type="submission" date="2011-01" db="EMBL/GenBank/DDBJ databases">
        <title>Complete sequence of plasmid2 of Acidobacterium sp. MP5ACTX9.</title>
        <authorList>
            <consortium name="US DOE Joint Genome Institute"/>
            <person name="Lucas S."/>
            <person name="Copeland A."/>
            <person name="Lapidus A."/>
            <person name="Cheng J.-F."/>
            <person name="Goodwin L."/>
            <person name="Pitluck S."/>
            <person name="Teshima H."/>
            <person name="Detter J.C."/>
            <person name="Han C."/>
            <person name="Tapia R."/>
            <person name="Land M."/>
            <person name="Hauser L."/>
            <person name="Kyrpides N."/>
            <person name="Ivanova N."/>
            <person name="Ovchinnikova G."/>
            <person name="Pagani I."/>
            <person name="Rawat S.R."/>
            <person name="Mannisto M."/>
            <person name="Haggblom M.M."/>
            <person name="Woyke T."/>
        </authorList>
    </citation>
    <scope>NUCLEOTIDE SEQUENCE [LARGE SCALE GENOMIC DNA]</scope>
    <source>
        <strain evidence="5">MP5ACTX9</strain>
        <plasmid evidence="5">Plasmid pACIX902</plasmid>
    </source>
</reference>
<organism evidence="5">
    <name type="scientific">Granulicella tundricola (strain ATCC BAA-1859 / DSM 23138 / MP5ACTX9)</name>
    <dbReference type="NCBI Taxonomy" id="1198114"/>
    <lineage>
        <taxon>Bacteria</taxon>
        <taxon>Pseudomonadati</taxon>
        <taxon>Acidobacteriota</taxon>
        <taxon>Terriglobia</taxon>
        <taxon>Terriglobales</taxon>
        <taxon>Acidobacteriaceae</taxon>
        <taxon>Granulicella</taxon>
    </lineage>
</organism>
<name>E8X6X8_GRATM</name>
<evidence type="ECO:0000256" key="1">
    <source>
        <dbReference type="ARBA" id="ARBA00022729"/>
    </source>
</evidence>
<dbReference type="EMBL" id="CP002482">
    <property type="protein sequence ID" value="ADW71087.1"/>
    <property type="molecule type" value="Genomic_DNA"/>
</dbReference>
<dbReference type="PANTHER" id="PTHR44103:SF1">
    <property type="entry name" value="PROPROTEIN CONVERTASE P"/>
    <property type="match status" value="1"/>
</dbReference>
<dbReference type="InterPro" id="IPR013517">
    <property type="entry name" value="FG-GAP"/>
</dbReference>
<evidence type="ECO:0000256" key="3">
    <source>
        <dbReference type="SAM" id="SignalP"/>
    </source>
</evidence>
<geneLocation type="plasmid" evidence="4 5">
    <name>pACIX902</name>
</geneLocation>
<gene>
    <name evidence="4" type="ordered locus">AciX9_3801</name>
</gene>
<dbReference type="KEGG" id="acm:AciX9_3801"/>
<protein>
    <submittedName>
        <fullName evidence="4">FG-GAP repeat protein</fullName>
    </submittedName>
</protein>
<feature type="signal peptide" evidence="3">
    <location>
        <begin position="1"/>
        <end position="24"/>
    </location>
</feature>
<keyword evidence="1 3" id="KW-0732">Signal</keyword>
<feature type="region of interest" description="Disordered" evidence="2">
    <location>
        <begin position="413"/>
        <end position="438"/>
    </location>
</feature>
<feature type="chain" id="PRO_5003234265" evidence="3">
    <location>
        <begin position="25"/>
        <end position="438"/>
    </location>
</feature>
<evidence type="ECO:0000256" key="2">
    <source>
        <dbReference type="SAM" id="MobiDB-lite"/>
    </source>
</evidence>
<feature type="compositionally biased region" description="Basic and acidic residues" evidence="2">
    <location>
        <begin position="26"/>
        <end position="35"/>
    </location>
</feature>
<dbReference type="Pfam" id="PF13517">
    <property type="entry name" value="FG-GAP_3"/>
    <property type="match status" value="1"/>
</dbReference>
<dbReference type="Gene3D" id="2.130.10.130">
    <property type="entry name" value="Integrin alpha, N-terminal"/>
    <property type="match status" value="2"/>
</dbReference>
<keyword evidence="4" id="KW-0614">Plasmid</keyword>
<feature type="region of interest" description="Disordered" evidence="2">
    <location>
        <begin position="25"/>
        <end position="46"/>
    </location>
</feature>
<evidence type="ECO:0000313" key="4">
    <source>
        <dbReference type="EMBL" id="ADW71087.1"/>
    </source>
</evidence>
<dbReference type="HOGENOM" id="CLU_734952_0_0_0"/>
<dbReference type="InterPro" id="IPR028994">
    <property type="entry name" value="Integrin_alpha_N"/>
</dbReference>
<dbReference type="PANTHER" id="PTHR44103">
    <property type="entry name" value="PROPROTEIN CONVERTASE P"/>
    <property type="match status" value="1"/>
</dbReference>
<sequence length="438" mass="47669">MMNGWRSGAALVAAMFLLTAAGQAQDPEHATEKRMQQPGNAPDGKPRLAFLTHRLGSDHAEAISMIDMNGDGFVDLLSGAYWYENPGAGGGEWKQHQFRTVGIHNEFVSDCGEWVVDVDHDGLPDLVTTGWIANGLWWFKNPGPKATVAGEQWKGEKITDSFDTEGGAFADINGDGKPDVALAHYNRAGVMWVDFGKGKPKVHHVGDHVQDGHGVGIADIDGDGKADILTTHGWFQQVDADADKWVWHPDWTLGDAGFPILAYDVNHDGRMDLIYGQGHGYGLYWLEQGGTKEKPTWTRHTIDESFSQSHALALLDLNGGGPPVLVTGKRYRGHSGADPGSYDPNVVYAYRLPGFERTAISVNGTATIGTQIVAGDFDHDGDLDFATAGKLGVHVFENLKVNKVSKEMREEMQPINRKWPFPGEGGEVPQEDGPPIPK</sequence>
<dbReference type="AlphaFoldDB" id="E8X6X8"/>
<dbReference type="RefSeq" id="WP_013582109.1">
    <property type="nucleotide sequence ID" value="NC_015065.1"/>
</dbReference>